<dbReference type="GO" id="GO:0005975">
    <property type="term" value="P:carbohydrate metabolic process"/>
    <property type="evidence" value="ECO:0007669"/>
    <property type="project" value="UniProtKB-ARBA"/>
</dbReference>
<dbReference type="EMBL" id="SHKR01000015">
    <property type="protein sequence ID" value="RZU11341.1"/>
    <property type="molecule type" value="Genomic_DNA"/>
</dbReference>
<feature type="transmembrane region" description="Helical" evidence="2">
    <location>
        <begin position="86"/>
        <end position="106"/>
    </location>
</feature>
<keyword evidence="2" id="KW-1133">Transmembrane helix</keyword>
<name>A0A4Q7WMN4_9ACTN</name>
<dbReference type="Gene3D" id="2.60.40.10">
    <property type="entry name" value="Immunoglobulins"/>
    <property type="match status" value="2"/>
</dbReference>
<dbReference type="AlphaFoldDB" id="A0A4Q7WMN4"/>
<evidence type="ECO:0000313" key="3">
    <source>
        <dbReference type="EMBL" id="RZU11341.1"/>
    </source>
</evidence>
<feature type="transmembrane region" description="Helical" evidence="2">
    <location>
        <begin position="31"/>
        <end position="54"/>
    </location>
</feature>
<feature type="transmembrane region" description="Helical" evidence="2">
    <location>
        <begin position="60"/>
        <end position="79"/>
    </location>
</feature>
<reference evidence="3 4" key="1">
    <citation type="journal article" date="2015" name="Stand. Genomic Sci.">
        <title>Genomic Encyclopedia of Bacterial and Archaeal Type Strains, Phase III: the genomes of soil and plant-associated and newly described type strains.</title>
        <authorList>
            <person name="Whitman W.B."/>
            <person name="Woyke T."/>
            <person name="Klenk H.P."/>
            <person name="Zhou Y."/>
            <person name="Lilburn T.G."/>
            <person name="Beck B.J."/>
            <person name="De Vos P."/>
            <person name="Vandamme P."/>
            <person name="Eisen J.A."/>
            <person name="Garrity G."/>
            <person name="Hugenholtz P."/>
            <person name="Kyrpides N.C."/>
        </authorList>
    </citation>
    <scope>NUCLEOTIDE SEQUENCE [LARGE SCALE GENOMIC DNA]</scope>
    <source>
        <strain evidence="3 4">VKM Ac-2540</strain>
    </source>
</reference>
<keyword evidence="2" id="KW-0472">Membrane</keyword>
<evidence type="ECO:0008006" key="5">
    <source>
        <dbReference type="Google" id="ProtNLM"/>
    </source>
</evidence>
<evidence type="ECO:0000256" key="1">
    <source>
        <dbReference type="SAM" id="MobiDB-lite"/>
    </source>
</evidence>
<dbReference type="InterPro" id="IPR013783">
    <property type="entry name" value="Ig-like_fold"/>
</dbReference>
<sequence>MGRRSVLWRIIVEVAGGVITMNAGQPEKQPPAALVPTLLAIAGSVTGTLVTMALDKSPGLKLLGAALGAAIPPLIAAFGSFSRLQLVGGLGVAGLALLVTYLAFVVPETALGKETTFPVPGPQPTQTVTPPDPTTRRPNPTELCEGQLCIGVTPKELHCTEDHCDAAVEVISGGKTTLRIGDIEFKGDIAERFSQTGDCRKHVLHRLETCQITVHVAPGEGGTAQMRIHQNLKAPASAVRLEADTWTTTPEPTDTPDPTVLGLLPDFTLSTALNCTVVPKGQSSTIDSLTVFVPVLNRGPGGHNRLVPFRLRSNTGLSDSGETAFNAPDATRIASTAMQVELSSGDYGRSHVFTVTVDPNNEIAEADESNNLLRLRVSLPSRPQQIQDVPCPVL</sequence>
<keyword evidence="4" id="KW-1185">Reference proteome</keyword>
<evidence type="ECO:0000256" key="2">
    <source>
        <dbReference type="SAM" id="Phobius"/>
    </source>
</evidence>
<comment type="caution">
    <text evidence="3">The sequence shown here is derived from an EMBL/GenBank/DDBJ whole genome shotgun (WGS) entry which is preliminary data.</text>
</comment>
<dbReference type="Proteomes" id="UP000292027">
    <property type="component" value="Unassembled WGS sequence"/>
</dbReference>
<keyword evidence="2" id="KW-0812">Transmembrane</keyword>
<organism evidence="3 4">
    <name type="scientific">Kribbella rubisoli</name>
    <dbReference type="NCBI Taxonomy" id="3075929"/>
    <lineage>
        <taxon>Bacteria</taxon>
        <taxon>Bacillati</taxon>
        <taxon>Actinomycetota</taxon>
        <taxon>Actinomycetes</taxon>
        <taxon>Propionibacteriales</taxon>
        <taxon>Kribbellaceae</taxon>
        <taxon>Kribbella</taxon>
    </lineage>
</organism>
<dbReference type="OrthoDB" id="3212034at2"/>
<accession>A0A4Q7WMN4</accession>
<protein>
    <recommendedName>
        <fullName evidence="5">CARDB domain-containing protein</fullName>
    </recommendedName>
</protein>
<feature type="region of interest" description="Disordered" evidence="1">
    <location>
        <begin position="115"/>
        <end position="139"/>
    </location>
</feature>
<gene>
    <name evidence="3" type="ORF">EV645_6507</name>
</gene>
<proteinExistence type="predicted"/>
<evidence type="ECO:0000313" key="4">
    <source>
        <dbReference type="Proteomes" id="UP000292027"/>
    </source>
</evidence>
<dbReference type="RefSeq" id="WP_130447794.1">
    <property type="nucleotide sequence ID" value="NZ_SHKR01000015.1"/>
</dbReference>